<name>A0A9W3C256_RAPSA</name>
<gene>
    <name evidence="6" type="primary">LOC108806123</name>
</gene>
<keyword evidence="1" id="KW-0689">Ribosomal protein</keyword>
<accession>A0A9W3C256</accession>
<evidence type="ECO:0000313" key="6">
    <source>
        <dbReference type="RefSeq" id="XP_056845609.1"/>
    </source>
</evidence>
<protein>
    <recommendedName>
        <fullName evidence="3">30S ribosomal protein S16, chloroplastic</fullName>
    </recommendedName>
</protein>
<dbReference type="InterPro" id="IPR020592">
    <property type="entry name" value="Ribosomal_bS16_CS"/>
</dbReference>
<dbReference type="RefSeq" id="XP_056845609.1">
    <property type="nucleotide sequence ID" value="XM_056989629.1"/>
</dbReference>
<dbReference type="GO" id="GO:0003735">
    <property type="term" value="F:structural constituent of ribosome"/>
    <property type="evidence" value="ECO:0007669"/>
    <property type="project" value="InterPro"/>
</dbReference>
<keyword evidence="5" id="KW-1185">Reference proteome</keyword>
<dbReference type="KEGG" id="rsz:108806123"/>
<evidence type="ECO:0000256" key="4">
    <source>
        <dbReference type="SAM" id="MobiDB-lite"/>
    </source>
</evidence>
<dbReference type="GO" id="GO:1990904">
    <property type="term" value="C:ribonucleoprotein complex"/>
    <property type="evidence" value="ECO:0007669"/>
    <property type="project" value="UniProtKB-KW"/>
</dbReference>
<dbReference type="GeneID" id="108806123"/>
<feature type="compositionally biased region" description="Basic residues" evidence="4">
    <location>
        <begin position="205"/>
        <end position="224"/>
    </location>
</feature>
<evidence type="ECO:0000256" key="1">
    <source>
        <dbReference type="ARBA" id="ARBA00022980"/>
    </source>
</evidence>
<evidence type="ECO:0000313" key="5">
    <source>
        <dbReference type="Proteomes" id="UP000504610"/>
    </source>
</evidence>
<sequence length="224" mass="25146">MKLTSIERSVLLLRLKRNGRRNLKVSCYPMGMLRSRTRFRSSIITMDAKGKGKMVEELPMMGESFTSSESLPLLAATDHETDHEDVGDAKVTISLGELQIGESLTSNESLPLLATEHAEEVVLLDLPPLVVDNNVHIDHEEEVVLLDLPALAVDNNVHIDHAAQEEVEENVLPDVGAHNIRNVRGRPKRRPFTEPLSPRSQARSMRGKPSKRRSRKLRTGRNRN</sequence>
<keyword evidence="2" id="KW-0687">Ribonucleoprotein</keyword>
<dbReference type="AlphaFoldDB" id="A0A9W3C256"/>
<dbReference type="GO" id="GO:0006412">
    <property type="term" value="P:translation"/>
    <property type="evidence" value="ECO:0007669"/>
    <property type="project" value="InterPro"/>
</dbReference>
<dbReference type="PROSITE" id="PS00732">
    <property type="entry name" value="RIBOSOMAL_S16"/>
    <property type="match status" value="1"/>
</dbReference>
<dbReference type="GO" id="GO:0005840">
    <property type="term" value="C:ribosome"/>
    <property type="evidence" value="ECO:0007669"/>
    <property type="project" value="UniProtKB-KW"/>
</dbReference>
<evidence type="ECO:0000256" key="3">
    <source>
        <dbReference type="ARBA" id="ARBA00035371"/>
    </source>
</evidence>
<evidence type="ECO:0000256" key="2">
    <source>
        <dbReference type="ARBA" id="ARBA00023274"/>
    </source>
</evidence>
<organism evidence="5 6">
    <name type="scientific">Raphanus sativus</name>
    <name type="common">Radish</name>
    <name type="synonym">Raphanus raphanistrum var. sativus</name>
    <dbReference type="NCBI Taxonomy" id="3726"/>
    <lineage>
        <taxon>Eukaryota</taxon>
        <taxon>Viridiplantae</taxon>
        <taxon>Streptophyta</taxon>
        <taxon>Embryophyta</taxon>
        <taxon>Tracheophyta</taxon>
        <taxon>Spermatophyta</taxon>
        <taxon>Magnoliopsida</taxon>
        <taxon>eudicotyledons</taxon>
        <taxon>Gunneridae</taxon>
        <taxon>Pentapetalae</taxon>
        <taxon>rosids</taxon>
        <taxon>malvids</taxon>
        <taxon>Brassicales</taxon>
        <taxon>Brassicaceae</taxon>
        <taxon>Brassiceae</taxon>
        <taxon>Raphanus</taxon>
    </lineage>
</organism>
<dbReference type="Proteomes" id="UP000504610">
    <property type="component" value="Chromosome 6"/>
</dbReference>
<proteinExistence type="predicted"/>
<feature type="region of interest" description="Disordered" evidence="4">
    <location>
        <begin position="184"/>
        <end position="224"/>
    </location>
</feature>
<reference evidence="6" key="2">
    <citation type="submission" date="2025-08" db="UniProtKB">
        <authorList>
            <consortium name="RefSeq"/>
        </authorList>
    </citation>
    <scope>IDENTIFICATION</scope>
    <source>
        <tissue evidence="6">Leaf</tissue>
    </source>
</reference>
<reference evidence="5" key="1">
    <citation type="journal article" date="2019" name="Database">
        <title>The radish genome database (RadishGD): an integrated information resource for radish genomics.</title>
        <authorList>
            <person name="Yu H.J."/>
            <person name="Baek S."/>
            <person name="Lee Y.J."/>
            <person name="Cho A."/>
            <person name="Mun J.H."/>
        </authorList>
    </citation>
    <scope>NUCLEOTIDE SEQUENCE [LARGE SCALE GENOMIC DNA]</scope>
    <source>
        <strain evidence="5">cv. WK10039</strain>
    </source>
</reference>